<gene>
    <name evidence="2" type="ORF">pqer_cds_972</name>
</gene>
<dbReference type="Proteomes" id="UP000248852">
    <property type="component" value="Segment"/>
</dbReference>
<proteinExistence type="predicted"/>
<evidence type="ECO:0000256" key="1">
    <source>
        <dbReference type="SAM" id="MobiDB-lite"/>
    </source>
</evidence>
<sequence length="488" mass="52019">MTTASSKKGGIPDGGGDAGPRWDQLPPELWREVLLRCPSDYDLGACLRAARCFHVLTPGDLKARQYADATVEGMCAAGDLGGLEYTVAHRPATAPPIDWPVCLCEAGIRGHAQVIAWIVDYAGIPHAPRPWEDARTIAVDTRDPLLRAMASIMLSFAAQAGPTASYMLKAMDRFNEMWAQASIGAKTATIRRCRVSGQGLLHWSESLRTADEPPPDLGRAESLVRLDAEERACRTCGNADGAHRLARRLAEAVQPQTVNDLVRAGRLDAATSLMTNPAAHAGLPYHIIVQVIANVARASAKAGRIDLLNTLGCFDTGTPARLDIVTGGRQAHVWTVVVEAAAGSGHTGITERIWGTPDAPTVVMPDSNAVAAAVVGGHVECVRWLCERGFPTASAKVWSSLWANQVSALSLALLARRTDMADIILASADADAAAHRALSEAVAAGDLRLARYIRHTRPSASDQRPTPAPQHNSLEGLRFIPLDRDGAL</sequence>
<evidence type="ECO:0000313" key="2">
    <source>
        <dbReference type="EMBL" id="AVK75394.1"/>
    </source>
</evidence>
<dbReference type="InterPro" id="IPR052050">
    <property type="entry name" value="SecEffector_AnkRepeat"/>
</dbReference>
<dbReference type="GeneID" id="36844535"/>
<evidence type="ECO:0008006" key="3">
    <source>
        <dbReference type="Google" id="ProtNLM"/>
    </source>
</evidence>
<organism evidence="2">
    <name type="scientific">Pandoravirus quercus</name>
    <dbReference type="NCBI Taxonomy" id="2107709"/>
    <lineage>
        <taxon>Viruses</taxon>
        <taxon>Pandoravirus</taxon>
    </lineage>
</organism>
<dbReference type="EMBL" id="MG011689">
    <property type="protein sequence ID" value="AVK75394.1"/>
    <property type="molecule type" value="Genomic_DNA"/>
</dbReference>
<dbReference type="RefSeq" id="YP_009483663.1">
    <property type="nucleotide sequence ID" value="NC_037667.1"/>
</dbReference>
<name>A0A2U7UAD1_9VIRU</name>
<protein>
    <recommendedName>
        <fullName evidence="3">Ankyrin repeat domain containing protein</fullName>
    </recommendedName>
</protein>
<dbReference type="Gene3D" id="1.25.40.20">
    <property type="entry name" value="Ankyrin repeat-containing domain"/>
    <property type="match status" value="1"/>
</dbReference>
<dbReference type="InterPro" id="IPR036770">
    <property type="entry name" value="Ankyrin_rpt-contain_sf"/>
</dbReference>
<dbReference type="PANTHER" id="PTHR46586">
    <property type="entry name" value="ANKYRIN REPEAT-CONTAINING PROTEIN"/>
    <property type="match status" value="1"/>
</dbReference>
<feature type="compositionally biased region" description="Polar residues" evidence="1">
    <location>
        <begin position="458"/>
        <end position="473"/>
    </location>
</feature>
<feature type="region of interest" description="Disordered" evidence="1">
    <location>
        <begin position="1"/>
        <end position="22"/>
    </location>
</feature>
<dbReference type="PANTHER" id="PTHR46586:SF3">
    <property type="entry name" value="ANKYRIN REPEAT-CONTAINING PROTEIN"/>
    <property type="match status" value="1"/>
</dbReference>
<feature type="region of interest" description="Disordered" evidence="1">
    <location>
        <begin position="456"/>
        <end position="475"/>
    </location>
</feature>
<accession>A0A2U7UAD1</accession>
<dbReference type="KEGG" id="vg:36844535"/>
<reference evidence="2" key="1">
    <citation type="journal article" date="2018" name="Nat. Commun.">
        <title>Diversity and evolution of the emerging Pandoraviridae family.</title>
        <authorList>
            <person name="Legendre M."/>
            <person name="Fabre E."/>
            <person name="Poirot O."/>
            <person name="Jeudy S."/>
            <person name="Lartigue A."/>
            <person name="Alempic J.M."/>
            <person name="Beucher L."/>
            <person name="Philippe N."/>
            <person name="Bertaux L."/>
            <person name="Christo-Foroux E."/>
            <person name="Labadie K."/>
            <person name="Coute Y."/>
            <person name="Abergel C."/>
            <person name="Claverie J.M."/>
        </authorList>
    </citation>
    <scope>NUCLEOTIDE SEQUENCE [LARGE SCALE GENOMIC DNA]</scope>
    <source>
        <strain evidence="2">Quercus</strain>
    </source>
</reference>